<proteinExistence type="predicted"/>
<reference evidence="1 2" key="1">
    <citation type="journal article" date="2024" name="Plant J.">
        <title>Genome sequences and population genomics reveal climatic adaptation and genomic divergence between two closely related sweetgum species.</title>
        <authorList>
            <person name="Xu W.Q."/>
            <person name="Ren C.Q."/>
            <person name="Zhang X.Y."/>
            <person name="Comes H.P."/>
            <person name="Liu X.H."/>
            <person name="Li Y.G."/>
            <person name="Kettle C.J."/>
            <person name="Jalonen R."/>
            <person name="Gaisberger H."/>
            <person name="Ma Y.Z."/>
            <person name="Qiu Y.X."/>
        </authorList>
    </citation>
    <scope>NUCLEOTIDE SEQUENCE [LARGE SCALE GENOMIC DNA]</scope>
    <source>
        <strain evidence="1">Hangzhou</strain>
    </source>
</reference>
<dbReference type="AlphaFoldDB" id="A0AAP0XB08"/>
<organism evidence="1 2">
    <name type="scientific">Liquidambar formosana</name>
    <name type="common">Formosan gum</name>
    <dbReference type="NCBI Taxonomy" id="63359"/>
    <lineage>
        <taxon>Eukaryota</taxon>
        <taxon>Viridiplantae</taxon>
        <taxon>Streptophyta</taxon>
        <taxon>Embryophyta</taxon>
        <taxon>Tracheophyta</taxon>
        <taxon>Spermatophyta</taxon>
        <taxon>Magnoliopsida</taxon>
        <taxon>eudicotyledons</taxon>
        <taxon>Gunneridae</taxon>
        <taxon>Pentapetalae</taxon>
        <taxon>Saxifragales</taxon>
        <taxon>Altingiaceae</taxon>
        <taxon>Liquidambar</taxon>
    </lineage>
</organism>
<accession>A0AAP0XB08</accession>
<comment type="caution">
    <text evidence="1">The sequence shown here is derived from an EMBL/GenBank/DDBJ whole genome shotgun (WGS) entry which is preliminary data.</text>
</comment>
<evidence type="ECO:0000313" key="2">
    <source>
        <dbReference type="Proteomes" id="UP001415857"/>
    </source>
</evidence>
<keyword evidence="2" id="KW-1185">Reference proteome</keyword>
<sequence length="152" mass="16845">MAKNLPKKKTDKSPTKSFYESQLCEINEAYNSRKEGVLPKGGCTTRKKGFTACKKYGEWALMTYKRTSMTYSRFEIAHHVVETGEVGKTSVTEDGEIPKAGSGPITATENGLEMKSDLGMQMPNYLDLGDAYKIAVSNRGRNYLVCLQNNGL</sequence>
<gene>
    <name evidence="1" type="ORF">L1049_020866</name>
</gene>
<dbReference type="Proteomes" id="UP001415857">
    <property type="component" value="Unassembled WGS sequence"/>
</dbReference>
<evidence type="ECO:0000313" key="1">
    <source>
        <dbReference type="EMBL" id="KAK9292885.1"/>
    </source>
</evidence>
<dbReference type="EMBL" id="JBBPBK010000001">
    <property type="protein sequence ID" value="KAK9292885.1"/>
    <property type="molecule type" value="Genomic_DNA"/>
</dbReference>
<name>A0AAP0XB08_LIQFO</name>
<protein>
    <submittedName>
        <fullName evidence="1">Uncharacterized protein</fullName>
    </submittedName>
</protein>